<dbReference type="RefSeq" id="WP_106931667.1">
    <property type="nucleotide sequence ID" value="NZ_PYFT01000001.1"/>
</dbReference>
<keyword evidence="1" id="KW-0812">Transmembrane</keyword>
<protein>
    <submittedName>
        <fullName evidence="2">Uncharacterized protein</fullName>
    </submittedName>
</protein>
<feature type="transmembrane region" description="Helical" evidence="1">
    <location>
        <begin position="77"/>
        <end position="97"/>
    </location>
</feature>
<sequence>MKFNKTIRTIFPPIVGYLTYLLFDGLFEKIFSLEPVEESWVPGTVVILENLGALACIGLCFAFQYKVIVPKTTNSTIAITIRATFLGLILGLFFSFIDSFYRTSIKVILIEFSRFLVDYESFVIGNLALLTIFNLIENKKMLKEVRNKT</sequence>
<keyword evidence="1" id="KW-1133">Transmembrane helix</keyword>
<proteinExistence type="predicted"/>
<comment type="caution">
    <text evidence="2">The sequence shown here is derived from an EMBL/GenBank/DDBJ whole genome shotgun (WGS) entry which is preliminary data.</text>
</comment>
<evidence type="ECO:0000313" key="2">
    <source>
        <dbReference type="EMBL" id="PSR55488.1"/>
    </source>
</evidence>
<feature type="transmembrane region" description="Helical" evidence="1">
    <location>
        <begin position="117"/>
        <end position="136"/>
    </location>
</feature>
<name>A0A2T2YJ06_9BACT</name>
<organism evidence="2 3">
    <name type="scientific">Adhaeribacter arboris</name>
    <dbReference type="NCBI Taxonomy" id="2072846"/>
    <lineage>
        <taxon>Bacteria</taxon>
        <taxon>Pseudomonadati</taxon>
        <taxon>Bacteroidota</taxon>
        <taxon>Cytophagia</taxon>
        <taxon>Cytophagales</taxon>
        <taxon>Hymenobacteraceae</taxon>
        <taxon>Adhaeribacter</taxon>
    </lineage>
</organism>
<accession>A0A2T2YJ06</accession>
<feature type="transmembrane region" description="Helical" evidence="1">
    <location>
        <begin position="7"/>
        <end position="23"/>
    </location>
</feature>
<dbReference type="AlphaFoldDB" id="A0A2T2YJ06"/>
<dbReference type="OrthoDB" id="895711at2"/>
<evidence type="ECO:0000256" key="1">
    <source>
        <dbReference type="SAM" id="Phobius"/>
    </source>
</evidence>
<gene>
    <name evidence="2" type="ORF">AHMF7605_19240</name>
</gene>
<dbReference type="Proteomes" id="UP000240357">
    <property type="component" value="Unassembled WGS sequence"/>
</dbReference>
<keyword evidence="3" id="KW-1185">Reference proteome</keyword>
<feature type="transmembrane region" description="Helical" evidence="1">
    <location>
        <begin position="43"/>
        <end position="65"/>
    </location>
</feature>
<dbReference type="EMBL" id="PYFT01000001">
    <property type="protein sequence ID" value="PSR55488.1"/>
    <property type="molecule type" value="Genomic_DNA"/>
</dbReference>
<keyword evidence="1" id="KW-0472">Membrane</keyword>
<evidence type="ECO:0000313" key="3">
    <source>
        <dbReference type="Proteomes" id="UP000240357"/>
    </source>
</evidence>
<reference evidence="2 3" key="1">
    <citation type="submission" date="2018-03" db="EMBL/GenBank/DDBJ databases">
        <title>Adhaeribacter sp. HMF7605 Genome sequencing and assembly.</title>
        <authorList>
            <person name="Kang H."/>
            <person name="Kang J."/>
            <person name="Cha I."/>
            <person name="Kim H."/>
            <person name="Joh K."/>
        </authorList>
    </citation>
    <scope>NUCLEOTIDE SEQUENCE [LARGE SCALE GENOMIC DNA]</scope>
    <source>
        <strain evidence="2 3">HMF7605</strain>
    </source>
</reference>